<keyword evidence="7" id="KW-0560">Oxidoreductase</keyword>
<keyword evidence="8" id="KW-0186">Copper</keyword>
<keyword evidence="11" id="KW-0624">Polysaccharide degradation</keyword>
<dbReference type="InterPro" id="IPR049892">
    <property type="entry name" value="AA9"/>
</dbReference>
<evidence type="ECO:0000313" key="19">
    <source>
        <dbReference type="Proteomes" id="UP000332933"/>
    </source>
</evidence>
<feature type="domain" description="CBM1" evidence="16">
    <location>
        <begin position="568"/>
        <end position="605"/>
    </location>
</feature>
<evidence type="ECO:0000256" key="4">
    <source>
        <dbReference type="ARBA" id="ARBA00022723"/>
    </source>
</evidence>
<evidence type="ECO:0000256" key="9">
    <source>
        <dbReference type="ARBA" id="ARBA00023033"/>
    </source>
</evidence>
<evidence type="ECO:0000256" key="13">
    <source>
        <dbReference type="ARBA" id="ARBA00047174"/>
    </source>
</evidence>
<evidence type="ECO:0000256" key="7">
    <source>
        <dbReference type="ARBA" id="ARBA00023002"/>
    </source>
</evidence>
<dbReference type="AlphaFoldDB" id="A0A485L0W3"/>
<feature type="signal peptide" evidence="15">
    <location>
        <begin position="1"/>
        <end position="18"/>
    </location>
</feature>
<feature type="chain" id="PRO_5036116289" description="lytic cellulose monooxygenase (C4-dehydrogenating)" evidence="15">
    <location>
        <begin position="19"/>
        <end position="653"/>
    </location>
</feature>
<dbReference type="GO" id="GO:0046872">
    <property type="term" value="F:metal ion binding"/>
    <property type="evidence" value="ECO:0007669"/>
    <property type="project" value="UniProtKB-KW"/>
</dbReference>
<dbReference type="EC" id="1.14.99.56" evidence="13"/>
<keyword evidence="4" id="KW-0479">Metal-binding</keyword>
<dbReference type="GO" id="GO:0004497">
    <property type="term" value="F:monooxygenase activity"/>
    <property type="evidence" value="ECO:0007669"/>
    <property type="project" value="UniProtKB-KW"/>
</dbReference>
<name>A0A485L0W3_9STRA</name>
<keyword evidence="10" id="KW-0119">Carbohydrate metabolism</keyword>
<keyword evidence="3" id="KW-0964">Secreted</keyword>
<feature type="coiled-coil region" evidence="14">
    <location>
        <begin position="384"/>
        <end position="411"/>
    </location>
</feature>
<feature type="domain" description="CBM1" evidence="16">
    <location>
        <begin position="614"/>
        <end position="650"/>
    </location>
</feature>
<comment type="cofactor">
    <cofactor evidence="1">
        <name>Cu(2+)</name>
        <dbReference type="ChEBI" id="CHEBI:29036"/>
    </cofactor>
</comment>
<comment type="subcellular location">
    <subcellularLocation>
        <location evidence="2">Secreted</location>
    </subcellularLocation>
</comment>
<dbReference type="PROSITE" id="PS00562">
    <property type="entry name" value="CBM1_1"/>
    <property type="match status" value="3"/>
</dbReference>
<evidence type="ECO:0000256" key="11">
    <source>
        <dbReference type="ARBA" id="ARBA00023326"/>
    </source>
</evidence>
<dbReference type="EMBL" id="VJMH01005487">
    <property type="protein sequence ID" value="KAF0695323.1"/>
    <property type="molecule type" value="Genomic_DNA"/>
</dbReference>
<dbReference type="PANTHER" id="PTHR33353">
    <property type="entry name" value="PUTATIVE (AFU_ORTHOLOGUE AFUA_1G12560)-RELATED"/>
    <property type="match status" value="1"/>
</dbReference>
<organism evidence="18 19">
    <name type="scientific">Aphanomyces stellatus</name>
    <dbReference type="NCBI Taxonomy" id="120398"/>
    <lineage>
        <taxon>Eukaryota</taxon>
        <taxon>Sar</taxon>
        <taxon>Stramenopiles</taxon>
        <taxon>Oomycota</taxon>
        <taxon>Saprolegniomycetes</taxon>
        <taxon>Saprolegniales</taxon>
        <taxon>Verrucalvaceae</taxon>
        <taxon>Aphanomyces</taxon>
    </lineage>
</organism>
<dbReference type="PANTHER" id="PTHR33353:SF10">
    <property type="entry name" value="ENDO-BETA-1,4-GLUCANASE D"/>
    <property type="match status" value="1"/>
</dbReference>
<keyword evidence="6" id="KW-0136">Cellulose degradation</keyword>
<keyword evidence="9" id="KW-0503">Monooxygenase</keyword>
<dbReference type="PROSITE" id="PS51164">
    <property type="entry name" value="CBM1_2"/>
    <property type="match status" value="4"/>
</dbReference>
<dbReference type="Pfam" id="PF00734">
    <property type="entry name" value="CBM_1"/>
    <property type="match status" value="4"/>
</dbReference>
<dbReference type="GO" id="GO:0030248">
    <property type="term" value="F:cellulose binding"/>
    <property type="evidence" value="ECO:0007669"/>
    <property type="project" value="InterPro"/>
</dbReference>
<evidence type="ECO:0000256" key="12">
    <source>
        <dbReference type="ARBA" id="ARBA00045077"/>
    </source>
</evidence>
<dbReference type="InterPro" id="IPR000254">
    <property type="entry name" value="CBD"/>
</dbReference>
<keyword evidence="5 15" id="KW-0732">Signal</keyword>
<dbReference type="SMART" id="SM00236">
    <property type="entry name" value="fCBD"/>
    <property type="match status" value="5"/>
</dbReference>
<evidence type="ECO:0000313" key="17">
    <source>
        <dbReference type="EMBL" id="KAF0695323.1"/>
    </source>
</evidence>
<evidence type="ECO:0000256" key="2">
    <source>
        <dbReference type="ARBA" id="ARBA00004613"/>
    </source>
</evidence>
<proteinExistence type="predicted"/>
<evidence type="ECO:0000256" key="14">
    <source>
        <dbReference type="SAM" id="Coils"/>
    </source>
</evidence>
<evidence type="ECO:0000259" key="16">
    <source>
        <dbReference type="PROSITE" id="PS51164"/>
    </source>
</evidence>
<evidence type="ECO:0000256" key="15">
    <source>
        <dbReference type="SAM" id="SignalP"/>
    </source>
</evidence>
<evidence type="ECO:0000256" key="3">
    <source>
        <dbReference type="ARBA" id="ARBA00022525"/>
    </source>
</evidence>
<evidence type="ECO:0000256" key="6">
    <source>
        <dbReference type="ARBA" id="ARBA00023001"/>
    </source>
</evidence>
<feature type="domain" description="CBM1" evidence="16">
    <location>
        <begin position="200"/>
        <end position="236"/>
    </location>
</feature>
<dbReference type="GO" id="GO:0005576">
    <property type="term" value="C:extracellular region"/>
    <property type="evidence" value="ECO:0007669"/>
    <property type="project" value="UniProtKB-SubCell"/>
</dbReference>
<evidence type="ECO:0000256" key="8">
    <source>
        <dbReference type="ARBA" id="ARBA00023008"/>
    </source>
</evidence>
<evidence type="ECO:0000256" key="10">
    <source>
        <dbReference type="ARBA" id="ARBA00023277"/>
    </source>
</evidence>
<evidence type="ECO:0000256" key="5">
    <source>
        <dbReference type="ARBA" id="ARBA00022729"/>
    </source>
</evidence>
<keyword evidence="19" id="KW-1185">Reference proteome</keyword>
<reference evidence="18 19" key="1">
    <citation type="submission" date="2019-03" db="EMBL/GenBank/DDBJ databases">
        <authorList>
            <person name="Gaulin E."/>
            <person name="Dumas B."/>
        </authorList>
    </citation>
    <scope>NUCLEOTIDE SEQUENCE [LARGE SCALE GENOMIC DNA]</scope>
    <source>
        <strain evidence="18">CBS 568.67</strain>
    </source>
</reference>
<dbReference type="SUPFAM" id="SSF57180">
    <property type="entry name" value="Cellulose-binding domain"/>
    <property type="match status" value="4"/>
</dbReference>
<dbReference type="InterPro" id="IPR035971">
    <property type="entry name" value="CBD_sf"/>
</dbReference>
<protein>
    <recommendedName>
        <fullName evidence="13">lytic cellulose monooxygenase (C4-dehydrogenating)</fullName>
        <ecNumber evidence="13">1.14.99.56</ecNumber>
    </recommendedName>
</protein>
<dbReference type="GO" id="GO:0030245">
    <property type="term" value="P:cellulose catabolic process"/>
    <property type="evidence" value="ECO:0007669"/>
    <property type="project" value="UniProtKB-KW"/>
</dbReference>
<reference evidence="17" key="2">
    <citation type="submission" date="2019-06" db="EMBL/GenBank/DDBJ databases">
        <title>Genomics analysis of Aphanomyces spp. identifies a new class of oomycete effector associated with host adaptation.</title>
        <authorList>
            <person name="Gaulin E."/>
        </authorList>
    </citation>
    <scope>NUCLEOTIDE SEQUENCE</scope>
    <source>
        <strain evidence="17">CBS 578.67</strain>
    </source>
</reference>
<sequence length="653" mass="70825">MQGALILSVVAASAAASAATTCGAEFSTCGFDSNVLSCCDGLKCHKFKDGFGQCLKPDFKPSHKDVEDDEQNGANFVSVEGDATYAVYGPVCGGNGAGCPKKGDVAVKDCVKNVRSFLGDNKCVAPEDATCKKIKTGAWGCVWTSQSPQKDAEDVESFVNSTKDELHKLENATKNALNKTGNWFENAWDKITGHKDAEDGEAAAWQQCGGNNYKGDTSCVSGTKCVVVNDWYSQCQPLPTKDGQVATWQQCGGSTYKGLTVCRDEDVCQKWNDYYSQCIPKTQAQAPKKDAEVAEGSIVNATKEELAKAANATKNALNKTGNWFENAWDKITGHKDAEDTESLGAIENKTKEGLAKAGNATKDALNKTGNWLHGVWDSITGHKDAEDAEDAEALEAEIAAVENNTKSELAQLANKTQAELAKVGNKTKDLLNKTASWFENAWDKITGHKDVEDAEADFAAIENNTQHELASIENKTKAQLAKIGNETKKLLNKTGDFFHDVWNSISGHKDAEENAGEIAAFENKTKEELAKLANATAKAANKTGTWFENAWHSITGHKDGEEAESHVWTIARWAQCGGKNFVTNNGVCAPEDKCQAWNEWYSQCIPKPNDDDASAQPRFAQCGGKDYKGNTKCGSQDKCQSWNEWYSQCVPKN</sequence>
<dbReference type="EMBL" id="CAADRA010005508">
    <property type="protein sequence ID" value="VFT90690.1"/>
    <property type="molecule type" value="Genomic_DNA"/>
</dbReference>
<accession>A0A485L0W3</accession>
<evidence type="ECO:0000256" key="1">
    <source>
        <dbReference type="ARBA" id="ARBA00001973"/>
    </source>
</evidence>
<evidence type="ECO:0000313" key="18">
    <source>
        <dbReference type="EMBL" id="VFT90690.1"/>
    </source>
</evidence>
<dbReference type="Proteomes" id="UP000332933">
    <property type="component" value="Unassembled WGS sequence"/>
</dbReference>
<keyword evidence="14" id="KW-0175">Coiled coil</keyword>
<dbReference type="OrthoDB" id="70316at2759"/>
<comment type="catalytic activity">
    <reaction evidence="12">
        <text>[(1-&gt;4)-beta-D-glucosyl]n+m + reduced acceptor + O2 = 4-dehydro-beta-D-glucosyl-[(1-&gt;4)-beta-D-glucosyl]n-1 + [(1-&gt;4)-beta-D-glucosyl]m + acceptor + H2O.</text>
        <dbReference type="EC" id="1.14.99.56"/>
    </reaction>
</comment>
<gene>
    <name evidence="18" type="primary">Aste57867_13859</name>
    <name evidence="17" type="ORF">As57867_013808</name>
    <name evidence="18" type="ORF">ASTE57867_13859</name>
</gene>
<feature type="domain" description="CBM1" evidence="16">
    <location>
        <begin position="243"/>
        <end position="279"/>
    </location>
</feature>